<accession>A0A7J6MSX6</accession>
<feature type="compositionally biased region" description="Polar residues" evidence="1">
    <location>
        <begin position="149"/>
        <end position="164"/>
    </location>
</feature>
<evidence type="ECO:0000313" key="4">
    <source>
        <dbReference type="Proteomes" id="UP000570595"/>
    </source>
</evidence>
<evidence type="ECO:0000313" key="5">
    <source>
        <dbReference type="Proteomes" id="UP000572268"/>
    </source>
</evidence>
<comment type="caution">
    <text evidence="3">The sequence shown here is derived from an EMBL/GenBank/DDBJ whole genome shotgun (WGS) entry which is preliminary data.</text>
</comment>
<name>A0A7J6MSX6_PEROL</name>
<dbReference type="OrthoDB" id="427298at2759"/>
<feature type="compositionally biased region" description="Pro residues" evidence="1">
    <location>
        <begin position="78"/>
        <end position="91"/>
    </location>
</feature>
<dbReference type="AlphaFoldDB" id="A0A7J6MSX6"/>
<organism evidence="3 5">
    <name type="scientific">Perkinsus olseni</name>
    <name type="common">Perkinsus atlanticus</name>
    <dbReference type="NCBI Taxonomy" id="32597"/>
    <lineage>
        <taxon>Eukaryota</taxon>
        <taxon>Sar</taxon>
        <taxon>Alveolata</taxon>
        <taxon>Perkinsozoa</taxon>
        <taxon>Perkinsea</taxon>
        <taxon>Perkinsida</taxon>
        <taxon>Perkinsidae</taxon>
        <taxon>Perkinsus</taxon>
    </lineage>
</organism>
<gene>
    <name evidence="3" type="ORF">FOL46_005902</name>
    <name evidence="2" type="ORF">FOZ61_006214</name>
</gene>
<evidence type="ECO:0000313" key="3">
    <source>
        <dbReference type="EMBL" id="KAF4674041.1"/>
    </source>
</evidence>
<dbReference type="Proteomes" id="UP000572268">
    <property type="component" value="Unassembled WGS sequence"/>
</dbReference>
<reference evidence="4 5" key="1">
    <citation type="submission" date="2020-04" db="EMBL/GenBank/DDBJ databases">
        <title>Perkinsus olseni comparative genomics.</title>
        <authorList>
            <person name="Bogema D.R."/>
        </authorList>
    </citation>
    <scope>NUCLEOTIDE SEQUENCE [LARGE SCALE GENOMIC DNA]</scope>
    <source>
        <strain evidence="2">ATCC PRA-179</strain>
        <strain evidence="3">ATCC PRA-31</strain>
    </source>
</reference>
<protein>
    <submittedName>
        <fullName evidence="3">Uncharacterized protein</fullName>
    </submittedName>
</protein>
<dbReference type="EMBL" id="JABANN010000037">
    <property type="protein sequence ID" value="KAF4674041.1"/>
    <property type="molecule type" value="Genomic_DNA"/>
</dbReference>
<feature type="region of interest" description="Disordered" evidence="1">
    <location>
        <begin position="143"/>
        <end position="164"/>
    </location>
</feature>
<evidence type="ECO:0000313" key="2">
    <source>
        <dbReference type="EMBL" id="KAF4668574.1"/>
    </source>
</evidence>
<evidence type="ECO:0000256" key="1">
    <source>
        <dbReference type="SAM" id="MobiDB-lite"/>
    </source>
</evidence>
<proteinExistence type="predicted"/>
<dbReference type="Proteomes" id="UP000570595">
    <property type="component" value="Unassembled WGS sequence"/>
</dbReference>
<dbReference type="EMBL" id="JABAHT010000035">
    <property type="protein sequence ID" value="KAF4668574.1"/>
    <property type="molecule type" value="Genomic_DNA"/>
</dbReference>
<sequence>MLARNETTSADGCPALPALDAITDEHLFSIVTSLLHSRQELRDAVIATLGERTEPNIPWVPVEALGSFPELDMRYLMPPSPTPPAPPPVKPPTRKRPSQGSRSTRASKSQRREGSNDTLLRLMRGEEVLDSSYTAVFKAEDERLGEHGSTAQPSSDASSRLESIDSAASNLPDIKCFDPFGNLNEPGRALHGLDAHHVPFDLFPSAL</sequence>
<feature type="region of interest" description="Disordered" evidence="1">
    <location>
        <begin position="73"/>
        <end position="120"/>
    </location>
</feature>